<feature type="transmembrane region" description="Helical" evidence="1">
    <location>
        <begin position="7"/>
        <end position="26"/>
    </location>
</feature>
<evidence type="ECO:0000256" key="1">
    <source>
        <dbReference type="SAM" id="Phobius"/>
    </source>
</evidence>
<dbReference type="Proteomes" id="UP001205906">
    <property type="component" value="Unassembled WGS sequence"/>
</dbReference>
<accession>A0ABT1C928</accession>
<dbReference type="EMBL" id="JAMXQS010000007">
    <property type="protein sequence ID" value="MCO6051345.1"/>
    <property type="molecule type" value="Genomic_DNA"/>
</dbReference>
<evidence type="ECO:0000313" key="3">
    <source>
        <dbReference type="Proteomes" id="UP001205906"/>
    </source>
</evidence>
<gene>
    <name evidence="2" type="ORF">NGM99_16295</name>
</gene>
<name>A0ABT1C928_9HYPH</name>
<sequence>MTKAVSIFMIALMAVQLIWPLGLPGLKKRGDFWKLALLAMVAMMATVLLKEVTGVL</sequence>
<evidence type="ECO:0000313" key="2">
    <source>
        <dbReference type="EMBL" id="MCO6051345.1"/>
    </source>
</evidence>
<keyword evidence="1" id="KW-0812">Transmembrane</keyword>
<dbReference type="RefSeq" id="WP_252820764.1">
    <property type="nucleotide sequence ID" value="NZ_JAMXQS010000007.1"/>
</dbReference>
<reference evidence="2 3" key="1">
    <citation type="submission" date="2022-06" db="EMBL/GenBank/DDBJ databases">
        <title>Mesorhizobium sp. strain RP14 Genome sequencing and assembly.</title>
        <authorList>
            <person name="Kim I."/>
        </authorList>
    </citation>
    <scope>NUCLEOTIDE SEQUENCE [LARGE SCALE GENOMIC DNA]</scope>
    <source>
        <strain evidence="3">RP14(2022)</strain>
    </source>
</reference>
<proteinExistence type="predicted"/>
<keyword evidence="1" id="KW-1133">Transmembrane helix</keyword>
<protein>
    <submittedName>
        <fullName evidence="2">Uncharacterized protein</fullName>
    </submittedName>
</protein>
<organism evidence="2 3">
    <name type="scientific">Mesorhizobium liriopis</name>
    <dbReference type="NCBI Taxonomy" id="2953882"/>
    <lineage>
        <taxon>Bacteria</taxon>
        <taxon>Pseudomonadati</taxon>
        <taxon>Pseudomonadota</taxon>
        <taxon>Alphaproteobacteria</taxon>
        <taxon>Hyphomicrobiales</taxon>
        <taxon>Phyllobacteriaceae</taxon>
        <taxon>Mesorhizobium</taxon>
    </lineage>
</organism>
<feature type="transmembrane region" description="Helical" evidence="1">
    <location>
        <begin position="32"/>
        <end position="49"/>
    </location>
</feature>
<comment type="caution">
    <text evidence="2">The sequence shown here is derived from an EMBL/GenBank/DDBJ whole genome shotgun (WGS) entry which is preliminary data.</text>
</comment>
<keyword evidence="3" id="KW-1185">Reference proteome</keyword>
<keyword evidence="1" id="KW-0472">Membrane</keyword>